<gene>
    <name evidence="2" type="ORF">MNB_SUP05-SYMBIONT-7-617</name>
</gene>
<feature type="region of interest" description="Disordered" evidence="1">
    <location>
        <begin position="372"/>
        <end position="391"/>
    </location>
</feature>
<sequence>MRIKSNIRSFDYIEEVSKELMQDDTIWLPHNISDSAIGFEASFIQLLITWKRAHSQPKIYTYIKEEGSKNTLKVPLKLYALIAFYLVDDIYFYGKEKKKIERKTILSYYQNMVDTMNQPHKPKANHINTKLVSIQGAKAEYIRTLFDSHGRTSENLITRTSFERLTKKIISTNKSLFEKIDNQRQYITNISHILYETLLNTIEHGYTDMNDIDYDRNVRGVIFKEHAFSEYKSLDYLMESSQENSAFEQYLLYCKNKFEEGHAANHQQHLERVKIRDFDEGKQTESYSFLELSVFDGGCGIARRLSGRENLSQEEEREYCVKAFEKHISSKNTSGFGIGLNGVWNTLIDLKALIRLRTGRISLYQVFPDAEKNNPDVEKNNPDIEKNKPSFQDWKTEGDLQRMEGSILTILIPIFNKTSE</sequence>
<dbReference type="AlphaFoldDB" id="A0A1W1E4U2"/>
<reference evidence="2" key="1">
    <citation type="submission" date="2016-10" db="EMBL/GenBank/DDBJ databases">
        <authorList>
            <person name="de Groot N.N."/>
        </authorList>
    </citation>
    <scope>NUCLEOTIDE SEQUENCE</scope>
</reference>
<evidence type="ECO:0000313" key="2">
    <source>
        <dbReference type="EMBL" id="SFV88984.1"/>
    </source>
</evidence>
<organism evidence="2">
    <name type="scientific">hydrothermal vent metagenome</name>
    <dbReference type="NCBI Taxonomy" id="652676"/>
    <lineage>
        <taxon>unclassified sequences</taxon>
        <taxon>metagenomes</taxon>
        <taxon>ecological metagenomes</taxon>
    </lineage>
</organism>
<name>A0A1W1E4U2_9ZZZZ</name>
<evidence type="ECO:0000256" key="1">
    <source>
        <dbReference type="SAM" id="MobiDB-lite"/>
    </source>
</evidence>
<accession>A0A1W1E4U2</accession>
<proteinExistence type="predicted"/>
<protein>
    <submittedName>
        <fullName evidence="2">Uncharacterized protein</fullName>
    </submittedName>
</protein>
<dbReference type="EMBL" id="FPIA01000109">
    <property type="protein sequence ID" value="SFV88984.1"/>
    <property type="molecule type" value="Genomic_DNA"/>
</dbReference>